<feature type="transmembrane region" description="Helical" evidence="2">
    <location>
        <begin position="452"/>
        <end position="471"/>
    </location>
</feature>
<keyword evidence="2" id="KW-0472">Membrane</keyword>
<dbReference type="AlphaFoldDB" id="A0A3A5MCQ8"/>
<dbReference type="OrthoDB" id="3725455at2"/>
<feature type="region of interest" description="Disordered" evidence="1">
    <location>
        <begin position="1"/>
        <end position="32"/>
    </location>
</feature>
<feature type="transmembrane region" description="Helical" evidence="2">
    <location>
        <begin position="396"/>
        <end position="420"/>
    </location>
</feature>
<evidence type="ECO:0000313" key="5">
    <source>
        <dbReference type="Proteomes" id="UP000272015"/>
    </source>
</evidence>
<comment type="caution">
    <text evidence="4">The sequence shown here is derived from an EMBL/GenBank/DDBJ whole genome shotgun (WGS) entry which is preliminary data.</text>
</comment>
<feature type="compositionally biased region" description="Basic residues" evidence="1">
    <location>
        <begin position="301"/>
        <end position="313"/>
    </location>
</feature>
<keyword evidence="2" id="KW-0812">Transmembrane</keyword>
<keyword evidence="2" id="KW-1133">Transmembrane helix</keyword>
<name>A0A3A5MCQ8_9MICO</name>
<sequence length="493" mass="53529">MTRTRGAAVGRATGPARTRAPGRPDSGPAPPDKVAAAGIRVSSSTALDGFFFVFAGLAALWLAVLLLTENFVWGWGTIWFAVVFWLLLAYLVLPRLHRILTYIYVPDYFIGRARTSDGLLGDPVNLAVNGPERQLHAVMTAAGWIRADDVTLRSGVNIVRATLTRRSYARAPVSPLLLFGRVQDFAYQQEVADNPAKRHHVRFWRCPDGWLLPGGHGVDWLAAGTFDRSVGFSLFTFQITHKIDANTDIERDHIVATVRAGSPETRVELIRDFSTGYHSRNGGGDSIETDGDLPVLSLPGARRRRAGRSRTGRSRVDQRRAGRRRAGRHPADPGGVGRRRGGEQSRRSRRGPRPPAIIGGALLILTRVAAGVFTIVTLRPQSLTVDTGPDPRAAEAVLIVFLSGYGAVLQVQLLCVWLVLRGTNWARVLAMVTATLSIGASFLDYWNDGAPITLATSLPAVTVDILILLALSSTAARRYARPDSAWTDVGGTT</sequence>
<proteinExistence type="predicted"/>
<organism evidence="4 5">
    <name type="scientific">Cryobacterium melibiosiphilum</name>
    <dbReference type="NCBI Taxonomy" id="995039"/>
    <lineage>
        <taxon>Bacteria</taxon>
        <taxon>Bacillati</taxon>
        <taxon>Actinomycetota</taxon>
        <taxon>Actinomycetes</taxon>
        <taxon>Micrococcales</taxon>
        <taxon>Microbacteriaceae</taxon>
        <taxon>Cryobacterium</taxon>
    </lineage>
</organism>
<feature type="transmembrane region" description="Helical" evidence="2">
    <location>
        <begin position="73"/>
        <end position="93"/>
    </location>
</feature>
<dbReference type="InterPro" id="IPR025902">
    <property type="entry name" value="LssY-like-C_dom"/>
</dbReference>
<evidence type="ECO:0000256" key="2">
    <source>
        <dbReference type="SAM" id="Phobius"/>
    </source>
</evidence>
<keyword evidence="5" id="KW-1185">Reference proteome</keyword>
<dbReference type="Pfam" id="PF14067">
    <property type="entry name" value="LssY_C"/>
    <property type="match status" value="1"/>
</dbReference>
<feature type="transmembrane region" description="Helical" evidence="2">
    <location>
        <begin position="49"/>
        <end position="67"/>
    </location>
</feature>
<feature type="region of interest" description="Disordered" evidence="1">
    <location>
        <begin position="280"/>
        <end position="354"/>
    </location>
</feature>
<evidence type="ECO:0000256" key="1">
    <source>
        <dbReference type="SAM" id="MobiDB-lite"/>
    </source>
</evidence>
<evidence type="ECO:0000313" key="4">
    <source>
        <dbReference type="EMBL" id="RJT87920.1"/>
    </source>
</evidence>
<evidence type="ECO:0000259" key="3">
    <source>
        <dbReference type="Pfam" id="PF14067"/>
    </source>
</evidence>
<feature type="domain" description="LssY-like C-terminal" evidence="3">
    <location>
        <begin position="103"/>
        <end position="293"/>
    </location>
</feature>
<feature type="transmembrane region" description="Helical" evidence="2">
    <location>
        <begin position="356"/>
        <end position="376"/>
    </location>
</feature>
<dbReference type="EMBL" id="QZVS01000086">
    <property type="protein sequence ID" value="RJT87920.1"/>
    <property type="molecule type" value="Genomic_DNA"/>
</dbReference>
<protein>
    <recommendedName>
        <fullName evidence="3">LssY-like C-terminal domain-containing protein</fullName>
    </recommendedName>
</protein>
<dbReference type="Proteomes" id="UP000272015">
    <property type="component" value="Unassembled WGS sequence"/>
</dbReference>
<dbReference type="RefSeq" id="WP_119975015.1">
    <property type="nucleotide sequence ID" value="NZ_JBHSQA010000006.1"/>
</dbReference>
<accession>A0A3A5MCQ8</accession>
<reference evidence="4 5" key="1">
    <citation type="submission" date="2018-09" db="EMBL/GenBank/DDBJ databases">
        <title>Novel species of Cryobacterium.</title>
        <authorList>
            <person name="Liu Q."/>
            <person name="Xin Y.-H."/>
        </authorList>
    </citation>
    <scope>NUCLEOTIDE SEQUENCE [LARGE SCALE GENOMIC DNA]</scope>
    <source>
        <strain evidence="4 5">Hh39</strain>
    </source>
</reference>
<gene>
    <name evidence="4" type="ORF">D6T64_12535</name>
</gene>
<feature type="transmembrane region" description="Helical" evidence="2">
    <location>
        <begin position="427"/>
        <end position="446"/>
    </location>
</feature>